<name>A0A1G7RFQ3_9BURK</name>
<evidence type="ECO:0000313" key="2">
    <source>
        <dbReference type="Proteomes" id="UP000199706"/>
    </source>
</evidence>
<dbReference type="AlphaFoldDB" id="A0A1G7RFQ3"/>
<evidence type="ECO:0000313" key="1">
    <source>
        <dbReference type="EMBL" id="SDG08860.1"/>
    </source>
</evidence>
<organism evidence="1 2">
    <name type="scientific">Paraburkholderia phenazinium</name>
    <dbReference type="NCBI Taxonomy" id="60549"/>
    <lineage>
        <taxon>Bacteria</taxon>
        <taxon>Pseudomonadati</taxon>
        <taxon>Pseudomonadota</taxon>
        <taxon>Betaproteobacteria</taxon>
        <taxon>Burkholderiales</taxon>
        <taxon>Burkholderiaceae</taxon>
        <taxon>Paraburkholderia</taxon>
    </lineage>
</organism>
<reference evidence="1 2" key="1">
    <citation type="submission" date="2016-10" db="EMBL/GenBank/DDBJ databases">
        <authorList>
            <person name="de Groot N.N."/>
        </authorList>
    </citation>
    <scope>NUCLEOTIDE SEQUENCE [LARGE SCALE GENOMIC DNA]</scope>
    <source>
        <strain evidence="1 2">LMG 2247</strain>
    </source>
</reference>
<dbReference type="Proteomes" id="UP000199706">
    <property type="component" value="Unassembled WGS sequence"/>
</dbReference>
<proteinExistence type="predicted"/>
<accession>A0A1G7RFQ3</accession>
<sequence>MASIDRRRVHIDTSGHVDEPHLPIRRARRQVCPVGRTAGGPFALDLNKAFVNRPRRKRMRPVLFVASPFPVLLTEITMNTKTSSRTLHNESIQTIYPTRHPAKSRVEDEIHDRHAAGYAMPVARARIFHPFEYWAQERAGLRYGFEDLSADSCPDRAVQYRGFKLPVMTIGSLQDWATRLFHLVRGP</sequence>
<dbReference type="EMBL" id="FNCJ01000002">
    <property type="protein sequence ID" value="SDG08860.1"/>
    <property type="molecule type" value="Genomic_DNA"/>
</dbReference>
<protein>
    <submittedName>
        <fullName evidence="1">Uncharacterized protein</fullName>
    </submittedName>
</protein>
<gene>
    <name evidence="1" type="ORF">SAMN05216466_10267</name>
</gene>